<dbReference type="PROSITE" id="PS50835">
    <property type="entry name" value="IG_LIKE"/>
    <property type="match status" value="1"/>
</dbReference>
<feature type="domain" description="Ig-like" evidence="6">
    <location>
        <begin position="26"/>
        <end position="136"/>
    </location>
</feature>
<feature type="transmembrane region" description="Helical" evidence="4">
    <location>
        <begin position="162"/>
        <end position="187"/>
    </location>
</feature>
<dbReference type="SMART" id="SM00406">
    <property type="entry name" value="IGv"/>
    <property type="match status" value="1"/>
</dbReference>
<dbReference type="PANTHER" id="PTHR24100">
    <property type="entry name" value="BUTYROPHILIN"/>
    <property type="match status" value="1"/>
</dbReference>
<evidence type="ECO:0000259" key="6">
    <source>
        <dbReference type="PROSITE" id="PS50835"/>
    </source>
</evidence>
<dbReference type="PANTHER" id="PTHR24100:SF151">
    <property type="entry name" value="ICOS LIGAND"/>
    <property type="match status" value="1"/>
</dbReference>
<accession>A0AA88NSM4</accession>
<keyword evidence="8" id="KW-1185">Reference proteome</keyword>
<evidence type="ECO:0000256" key="5">
    <source>
        <dbReference type="SAM" id="SignalP"/>
    </source>
</evidence>
<evidence type="ECO:0000313" key="7">
    <source>
        <dbReference type="EMBL" id="KAK2863474.1"/>
    </source>
</evidence>
<dbReference type="InterPro" id="IPR007110">
    <property type="entry name" value="Ig-like_dom"/>
</dbReference>
<keyword evidence="4" id="KW-0812">Transmembrane</keyword>
<evidence type="ECO:0000256" key="3">
    <source>
        <dbReference type="ARBA" id="ARBA00023319"/>
    </source>
</evidence>
<reference evidence="7" key="1">
    <citation type="submission" date="2023-07" db="EMBL/GenBank/DDBJ databases">
        <title>Chromosome-level Genome Assembly of Striped Snakehead (Channa striata).</title>
        <authorList>
            <person name="Liu H."/>
        </authorList>
    </citation>
    <scope>NUCLEOTIDE SEQUENCE</scope>
    <source>
        <strain evidence="7">Gz</strain>
        <tissue evidence="7">Muscle</tissue>
    </source>
</reference>
<evidence type="ECO:0000256" key="1">
    <source>
        <dbReference type="ARBA" id="ARBA00004370"/>
    </source>
</evidence>
<dbReference type="InterPro" id="IPR003599">
    <property type="entry name" value="Ig_sub"/>
</dbReference>
<dbReference type="GO" id="GO:0050852">
    <property type="term" value="P:T cell receptor signaling pathway"/>
    <property type="evidence" value="ECO:0007669"/>
    <property type="project" value="TreeGrafter"/>
</dbReference>
<dbReference type="InterPro" id="IPR013106">
    <property type="entry name" value="Ig_V-set"/>
</dbReference>
<dbReference type="SMART" id="SM00409">
    <property type="entry name" value="IG"/>
    <property type="match status" value="1"/>
</dbReference>
<comment type="caution">
    <text evidence="7">The sequence shown here is derived from an EMBL/GenBank/DDBJ whole genome shotgun (WGS) entry which is preliminary data.</text>
</comment>
<gene>
    <name evidence="7" type="ORF">Q5P01_003007</name>
</gene>
<dbReference type="InterPro" id="IPR050504">
    <property type="entry name" value="IgSF_BTN/MOG"/>
</dbReference>
<dbReference type="EMBL" id="JAUPFM010000001">
    <property type="protein sequence ID" value="KAK2863474.1"/>
    <property type="molecule type" value="Genomic_DNA"/>
</dbReference>
<keyword evidence="5" id="KW-0732">Signal</keyword>
<feature type="signal peptide" evidence="5">
    <location>
        <begin position="1"/>
        <end position="29"/>
    </location>
</feature>
<protein>
    <recommendedName>
        <fullName evidence="6">Ig-like domain-containing protein</fullName>
    </recommendedName>
</protein>
<dbReference type="SUPFAM" id="SSF48726">
    <property type="entry name" value="Immunoglobulin"/>
    <property type="match status" value="1"/>
</dbReference>
<keyword evidence="2 4" id="KW-0472">Membrane</keyword>
<evidence type="ECO:0000256" key="4">
    <source>
        <dbReference type="SAM" id="Phobius"/>
    </source>
</evidence>
<dbReference type="InterPro" id="IPR036179">
    <property type="entry name" value="Ig-like_dom_sf"/>
</dbReference>
<dbReference type="GO" id="GO:0009897">
    <property type="term" value="C:external side of plasma membrane"/>
    <property type="evidence" value="ECO:0007669"/>
    <property type="project" value="TreeGrafter"/>
</dbReference>
<dbReference type="GO" id="GO:0001817">
    <property type="term" value="P:regulation of cytokine production"/>
    <property type="evidence" value="ECO:0007669"/>
    <property type="project" value="TreeGrafter"/>
</dbReference>
<keyword evidence="3" id="KW-0393">Immunoglobulin domain</keyword>
<dbReference type="InterPro" id="IPR013783">
    <property type="entry name" value="Ig-like_fold"/>
</dbReference>
<evidence type="ECO:0000256" key="2">
    <source>
        <dbReference type="ARBA" id="ARBA00023136"/>
    </source>
</evidence>
<feature type="chain" id="PRO_5041645689" description="Ig-like domain-containing protein" evidence="5">
    <location>
        <begin position="30"/>
        <end position="196"/>
    </location>
</feature>
<organism evidence="7 8">
    <name type="scientific">Channa striata</name>
    <name type="common">Snakehead murrel</name>
    <name type="synonym">Ophicephalus striatus</name>
    <dbReference type="NCBI Taxonomy" id="64152"/>
    <lineage>
        <taxon>Eukaryota</taxon>
        <taxon>Metazoa</taxon>
        <taxon>Chordata</taxon>
        <taxon>Craniata</taxon>
        <taxon>Vertebrata</taxon>
        <taxon>Euteleostomi</taxon>
        <taxon>Actinopterygii</taxon>
        <taxon>Neopterygii</taxon>
        <taxon>Teleostei</taxon>
        <taxon>Neoteleostei</taxon>
        <taxon>Acanthomorphata</taxon>
        <taxon>Anabantaria</taxon>
        <taxon>Anabantiformes</taxon>
        <taxon>Channoidei</taxon>
        <taxon>Channidae</taxon>
        <taxon>Channa</taxon>
    </lineage>
</organism>
<keyword evidence="4" id="KW-1133">Transmembrane helix</keyword>
<dbReference type="Proteomes" id="UP001187415">
    <property type="component" value="Unassembled WGS sequence"/>
</dbReference>
<dbReference type="Gene3D" id="2.60.40.10">
    <property type="entry name" value="Immunoglobulins"/>
    <property type="match status" value="1"/>
</dbReference>
<dbReference type="AlphaFoldDB" id="A0AA88NSM4"/>
<sequence length="196" mass="21164">MSNKDANLVSTCVLGVNLLLWCLLSPSAAEGLQQITGRLGSNIVLQCQGTQDVKLLKWTKPDLKSEYYVYLFRNEQSEVKYQHQSFRGRVELRDPGMKSGDATLILKNVTINDTGTYECHVGYEGRPELTSSIHLTVVQSGGGAGHTEDGGDKDGGDKDGHVGLVAGLSFVGVLVLAACITGGFVIYKKHKGRSSY</sequence>
<name>A0AA88NSM4_CHASR</name>
<dbReference type="Pfam" id="PF07686">
    <property type="entry name" value="V-set"/>
    <property type="match status" value="1"/>
</dbReference>
<evidence type="ECO:0000313" key="8">
    <source>
        <dbReference type="Proteomes" id="UP001187415"/>
    </source>
</evidence>
<comment type="subcellular location">
    <subcellularLocation>
        <location evidence="1">Membrane</location>
    </subcellularLocation>
</comment>
<proteinExistence type="predicted"/>
<dbReference type="GO" id="GO:0005102">
    <property type="term" value="F:signaling receptor binding"/>
    <property type="evidence" value="ECO:0007669"/>
    <property type="project" value="TreeGrafter"/>
</dbReference>